<dbReference type="AlphaFoldDB" id="A0A067LRE8"/>
<protein>
    <submittedName>
        <fullName evidence="1">Uncharacterized protein</fullName>
    </submittedName>
</protein>
<name>A0A067LRE8_JATCU</name>
<accession>A0A067LRE8</accession>
<evidence type="ECO:0000313" key="2">
    <source>
        <dbReference type="Proteomes" id="UP000027138"/>
    </source>
</evidence>
<dbReference type="EMBL" id="KK914191">
    <property type="protein sequence ID" value="KDP47194.1"/>
    <property type="molecule type" value="Genomic_DNA"/>
</dbReference>
<organism evidence="1 2">
    <name type="scientific">Jatropha curcas</name>
    <name type="common">Barbados nut</name>
    <dbReference type="NCBI Taxonomy" id="180498"/>
    <lineage>
        <taxon>Eukaryota</taxon>
        <taxon>Viridiplantae</taxon>
        <taxon>Streptophyta</taxon>
        <taxon>Embryophyta</taxon>
        <taxon>Tracheophyta</taxon>
        <taxon>Spermatophyta</taxon>
        <taxon>Magnoliopsida</taxon>
        <taxon>eudicotyledons</taxon>
        <taxon>Gunneridae</taxon>
        <taxon>Pentapetalae</taxon>
        <taxon>rosids</taxon>
        <taxon>fabids</taxon>
        <taxon>Malpighiales</taxon>
        <taxon>Euphorbiaceae</taxon>
        <taxon>Crotonoideae</taxon>
        <taxon>Jatropheae</taxon>
        <taxon>Jatropha</taxon>
    </lineage>
</organism>
<dbReference type="Proteomes" id="UP000027138">
    <property type="component" value="Unassembled WGS sequence"/>
</dbReference>
<proteinExistence type="predicted"/>
<evidence type="ECO:0000313" key="1">
    <source>
        <dbReference type="EMBL" id="KDP47194.1"/>
    </source>
</evidence>
<keyword evidence="2" id="KW-1185">Reference proteome</keyword>
<gene>
    <name evidence="1" type="ORF">JCGZ_19676</name>
</gene>
<sequence length="52" mass="5284">MAGQQGNGGGATRWRSCCCRALRDLAESEATGCGARRSRKTVLARNGGGATG</sequence>
<reference evidence="1 2" key="1">
    <citation type="journal article" date="2014" name="PLoS ONE">
        <title>Global Analysis of Gene Expression Profiles in Physic Nut (Jatropha curcas L.) Seedlings Exposed to Salt Stress.</title>
        <authorList>
            <person name="Zhang L."/>
            <person name="Zhang C."/>
            <person name="Wu P."/>
            <person name="Chen Y."/>
            <person name="Li M."/>
            <person name="Jiang H."/>
            <person name="Wu G."/>
        </authorList>
    </citation>
    <scope>NUCLEOTIDE SEQUENCE [LARGE SCALE GENOMIC DNA]</scope>
    <source>
        <strain evidence="2">cv. GZQX0401</strain>
        <tissue evidence="1">Young leaves</tissue>
    </source>
</reference>